<dbReference type="NCBIfam" id="TIGR04183">
    <property type="entry name" value="Por_Secre_tail"/>
    <property type="match status" value="1"/>
</dbReference>
<accession>A0ABW5JH74</accession>
<organism evidence="2 3">
    <name type="scientific">Gracilimonas halophila</name>
    <dbReference type="NCBI Taxonomy" id="1834464"/>
    <lineage>
        <taxon>Bacteria</taxon>
        <taxon>Pseudomonadati</taxon>
        <taxon>Balneolota</taxon>
        <taxon>Balneolia</taxon>
        <taxon>Balneolales</taxon>
        <taxon>Balneolaceae</taxon>
        <taxon>Gracilimonas</taxon>
    </lineage>
</organism>
<protein>
    <submittedName>
        <fullName evidence="2">T9SS type A sorting domain-containing protein</fullName>
    </submittedName>
</protein>
<evidence type="ECO:0000313" key="2">
    <source>
        <dbReference type="EMBL" id="MFD2531780.1"/>
    </source>
</evidence>
<feature type="domain" description="Secretion system C-terminal sorting" evidence="1">
    <location>
        <begin position="7"/>
        <end position="61"/>
    </location>
</feature>
<proteinExistence type="predicted"/>
<evidence type="ECO:0000259" key="1">
    <source>
        <dbReference type="Pfam" id="PF18962"/>
    </source>
</evidence>
<gene>
    <name evidence="2" type="ORF">ACFSVN_04895</name>
</gene>
<dbReference type="RefSeq" id="WP_390299463.1">
    <property type="nucleotide sequence ID" value="NZ_JBHULI010000007.1"/>
</dbReference>
<name>A0ABW5JH74_9BACT</name>
<reference evidence="3" key="1">
    <citation type="journal article" date="2019" name="Int. J. Syst. Evol. Microbiol.">
        <title>The Global Catalogue of Microorganisms (GCM) 10K type strain sequencing project: providing services to taxonomists for standard genome sequencing and annotation.</title>
        <authorList>
            <consortium name="The Broad Institute Genomics Platform"/>
            <consortium name="The Broad Institute Genome Sequencing Center for Infectious Disease"/>
            <person name="Wu L."/>
            <person name="Ma J."/>
        </authorList>
    </citation>
    <scope>NUCLEOTIDE SEQUENCE [LARGE SCALE GENOMIC DNA]</scope>
    <source>
        <strain evidence="3">KCTC 52042</strain>
    </source>
</reference>
<dbReference type="Proteomes" id="UP001597460">
    <property type="component" value="Unassembled WGS sequence"/>
</dbReference>
<keyword evidence="3" id="KW-1185">Reference proteome</keyword>
<dbReference type="InterPro" id="IPR026444">
    <property type="entry name" value="Secre_tail"/>
</dbReference>
<evidence type="ECO:0000313" key="3">
    <source>
        <dbReference type="Proteomes" id="UP001597460"/>
    </source>
</evidence>
<dbReference type="EMBL" id="JBHULI010000007">
    <property type="protein sequence ID" value="MFD2531780.1"/>
    <property type="molecule type" value="Genomic_DNA"/>
</dbReference>
<dbReference type="Gene3D" id="2.60.40.4070">
    <property type="match status" value="1"/>
</dbReference>
<comment type="caution">
    <text evidence="2">The sequence shown here is derived from an EMBL/GenBank/DDBJ whole genome shotgun (WGS) entry which is preliminary data.</text>
</comment>
<sequence>MCPLPERQHVRLEVYDVLGRRVQVLVDEEQPAGYYTFQFDAGRLASGVYLYRMQTGGTVKTGRMTLVK</sequence>
<dbReference type="Pfam" id="PF18962">
    <property type="entry name" value="Por_Secre_tail"/>
    <property type="match status" value="1"/>
</dbReference>